<gene>
    <name evidence="10" type="ORF">SAMN04488029_2488</name>
</gene>
<dbReference type="GO" id="GO:0005254">
    <property type="term" value="F:chloride channel activity"/>
    <property type="evidence" value="ECO:0007669"/>
    <property type="project" value="InterPro"/>
</dbReference>
<dbReference type="GO" id="GO:0005886">
    <property type="term" value="C:plasma membrane"/>
    <property type="evidence" value="ECO:0007669"/>
    <property type="project" value="UniProtKB-SubCell"/>
</dbReference>
<evidence type="ECO:0000256" key="4">
    <source>
        <dbReference type="ARBA" id="ARBA00022692"/>
    </source>
</evidence>
<keyword evidence="5 9" id="KW-1133">Transmembrane helix</keyword>
<dbReference type="PANTHER" id="PTHR33281">
    <property type="entry name" value="UPF0187 PROTEIN YNEE"/>
    <property type="match status" value="1"/>
</dbReference>
<accession>A0A1W2GFF7</accession>
<keyword evidence="11" id="KW-1185">Reference proteome</keyword>
<dbReference type="InterPro" id="IPR044669">
    <property type="entry name" value="YneE/VCCN1/2-like"/>
</dbReference>
<evidence type="ECO:0000256" key="6">
    <source>
        <dbReference type="ARBA" id="ARBA00023065"/>
    </source>
</evidence>
<comment type="similarity">
    <text evidence="8">Belongs to the anion channel-forming bestrophin (TC 1.A.46) family.</text>
</comment>
<evidence type="ECO:0000313" key="10">
    <source>
        <dbReference type="EMBL" id="SMD35385.1"/>
    </source>
</evidence>
<dbReference type="OrthoDB" id="445589at2"/>
<dbReference type="RefSeq" id="WP_084373129.1">
    <property type="nucleotide sequence ID" value="NZ_FWYF01000002.1"/>
</dbReference>
<name>A0A1W2GFF7_REIFA</name>
<proteinExistence type="inferred from homology"/>
<keyword evidence="2" id="KW-0813">Transport</keyword>
<reference evidence="10 11" key="1">
    <citation type="submission" date="2017-04" db="EMBL/GenBank/DDBJ databases">
        <authorList>
            <person name="Afonso C.L."/>
            <person name="Miller P.J."/>
            <person name="Scott M.A."/>
            <person name="Spackman E."/>
            <person name="Goraichik I."/>
            <person name="Dimitrov K.M."/>
            <person name="Suarez D.L."/>
            <person name="Swayne D.E."/>
        </authorList>
    </citation>
    <scope>NUCLEOTIDE SEQUENCE [LARGE SCALE GENOMIC DNA]</scope>
    <source>
        <strain evidence="10 11">DSM 26133</strain>
    </source>
</reference>
<keyword evidence="6" id="KW-0406">Ion transport</keyword>
<feature type="transmembrane region" description="Helical" evidence="9">
    <location>
        <begin position="208"/>
        <end position="227"/>
    </location>
</feature>
<evidence type="ECO:0000256" key="5">
    <source>
        <dbReference type="ARBA" id="ARBA00022989"/>
    </source>
</evidence>
<comment type="subcellular location">
    <subcellularLocation>
        <location evidence="1">Cell membrane</location>
        <topology evidence="1">Multi-pass membrane protein</topology>
    </subcellularLocation>
</comment>
<dbReference type="STRING" id="692418.SAMN04488029_2488"/>
<evidence type="ECO:0000256" key="9">
    <source>
        <dbReference type="SAM" id="Phobius"/>
    </source>
</evidence>
<dbReference type="Pfam" id="PF25539">
    <property type="entry name" value="Bestrophin_2"/>
    <property type="match status" value="1"/>
</dbReference>
<dbReference type="Proteomes" id="UP000192472">
    <property type="component" value="Unassembled WGS sequence"/>
</dbReference>
<protein>
    <submittedName>
        <fullName evidence="10">Putative membrane protein</fullName>
    </submittedName>
</protein>
<organism evidence="10 11">
    <name type="scientific">Reichenbachiella faecimaris</name>
    <dbReference type="NCBI Taxonomy" id="692418"/>
    <lineage>
        <taxon>Bacteria</taxon>
        <taxon>Pseudomonadati</taxon>
        <taxon>Bacteroidota</taxon>
        <taxon>Cytophagia</taxon>
        <taxon>Cytophagales</taxon>
        <taxon>Reichenbachiellaceae</taxon>
        <taxon>Reichenbachiella</taxon>
    </lineage>
</organism>
<dbReference type="PANTHER" id="PTHR33281:SF19">
    <property type="entry name" value="VOLTAGE-DEPENDENT ANION CHANNEL-FORMING PROTEIN YNEE"/>
    <property type="match status" value="1"/>
</dbReference>
<keyword evidence="4 9" id="KW-0812">Transmembrane</keyword>
<dbReference type="AlphaFoldDB" id="A0A1W2GFF7"/>
<sequence length="285" mass="33247">MVEYNPKSWLNLLFHSYSRYVFKRLLPALMYVTVYTSFITYVFYELDIDFVSTTSVHSILGIVLGFFLVFRTNGAYDRWWEGRKVWGELVNNTRNLAIKFSIMVPKSHAEREYITDCIAAYAKALKEHLREGVPAEMATEMVEKLKMDNLDHIPNAIAKRLIGITNLLKKDKTIDQEQYRVLDEQLVALTDIMGKCERIRNTPIPYSYSMFMKKFIFTFIATLPFAFVTVYHYWTILIVVLILYILMSIELLAEEIEDPFGSDINDLPTDILAGKIEKNVREIMD</sequence>
<evidence type="ECO:0000256" key="1">
    <source>
        <dbReference type="ARBA" id="ARBA00004651"/>
    </source>
</evidence>
<evidence type="ECO:0000256" key="2">
    <source>
        <dbReference type="ARBA" id="ARBA00022448"/>
    </source>
</evidence>
<evidence type="ECO:0000256" key="7">
    <source>
        <dbReference type="ARBA" id="ARBA00023136"/>
    </source>
</evidence>
<evidence type="ECO:0000256" key="8">
    <source>
        <dbReference type="ARBA" id="ARBA00034708"/>
    </source>
</evidence>
<dbReference type="EMBL" id="FWYF01000002">
    <property type="protein sequence ID" value="SMD35385.1"/>
    <property type="molecule type" value="Genomic_DNA"/>
</dbReference>
<keyword evidence="3" id="KW-1003">Cell membrane</keyword>
<keyword evidence="7 9" id="KW-0472">Membrane</keyword>
<feature type="transmembrane region" description="Helical" evidence="9">
    <location>
        <begin position="50"/>
        <end position="70"/>
    </location>
</feature>
<evidence type="ECO:0000313" key="11">
    <source>
        <dbReference type="Proteomes" id="UP000192472"/>
    </source>
</evidence>
<evidence type="ECO:0000256" key="3">
    <source>
        <dbReference type="ARBA" id="ARBA00022475"/>
    </source>
</evidence>
<feature type="transmembrane region" description="Helical" evidence="9">
    <location>
        <begin position="25"/>
        <end position="44"/>
    </location>
</feature>